<evidence type="ECO:0000313" key="10">
    <source>
        <dbReference type="EMBL" id="SJZ36628.1"/>
    </source>
</evidence>
<dbReference type="PANTHER" id="PTHR48111:SF43">
    <property type="entry name" value="STAGE 0 SPORULATION PROTEIN A HOMOLOG"/>
    <property type="match status" value="1"/>
</dbReference>
<evidence type="ECO:0000256" key="5">
    <source>
        <dbReference type="ARBA" id="ARBA00023163"/>
    </source>
</evidence>
<dbReference type="InterPro" id="IPR039420">
    <property type="entry name" value="WalR-like"/>
</dbReference>
<dbReference type="GO" id="GO:0005829">
    <property type="term" value="C:cytosol"/>
    <property type="evidence" value="ECO:0007669"/>
    <property type="project" value="TreeGrafter"/>
</dbReference>
<feature type="domain" description="OmpR/PhoB-type" evidence="9">
    <location>
        <begin position="126"/>
        <end position="224"/>
    </location>
</feature>
<dbReference type="Pfam" id="PF00486">
    <property type="entry name" value="Trans_reg_C"/>
    <property type="match status" value="1"/>
</dbReference>
<dbReference type="InterPro" id="IPR016032">
    <property type="entry name" value="Sig_transdc_resp-reg_C-effctor"/>
</dbReference>
<dbReference type="CDD" id="cd00383">
    <property type="entry name" value="trans_reg_C"/>
    <property type="match status" value="1"/>
</dbReference>
<reference evidence="10 11" key="1">
    <citation type="submission" date="2017-02" db="EMBL/GenBank/DDBJ databases">
        <authorList>
            <person name="Peterson S.W."/>
        </authorList>
    </citation>
    <scope>NUCLEOTIDE SEQUENCE [LARGE SCALE GENOMIC DNA]</scope>
    <source>
        <strain evidence="10 11">ATCC BAA-1030</strain>
    </source>
</reference>
<keyword evidence="4 7" id="KW-0238">DNA-binding</keyword>
<dbReference type="SMART" id="SM00448">
    <property type="entry name" value="REC"/>
    <property type="match status" value="1"/>
</dbReference>
<dbReference type="STRING" id="263852.SAMN02745116_00048"/>
<dbReference type="InterPro" id="IPR036388">
    <property type="entry name" value="WH-like_DNA-bd_sf"/>
</dbReference>
<keyword evidence="1 6" id="KW-0597">Phosphoprotein</keyword>
<dbReference type="AlphaFoldDB" id="A0A1T4K2J8"/>
<dbReference type="SMART" id="SM00862">
    <property type="entry name" value="Trans_reg_C"/>
    <property type="match status" value="1"/>
</dbReference>
<dbReference type="OrthoDB" id="9790442at2"/>
<dbReference type="PANTHER" id="PTHR48111">
    <property type="entry name" value="REGULATOR OF RPOS"/>
    <property type="match status" value="1"/>
</dbReference>
<dbReference type="SUPFAM" id="SSF52172">
    <property type="entry name" value="CheY-like"/>
    <property type="match status" value="1"/>
</dbReference>
<dbReference type="GO" id="GO:0000156">
    <property type="term" value="F:phosphorelay response regulator activity"/>
    <property type="evidence" value="ECO:0007669"/>
    <property type="project" value="TreeGrafter"/>
</dbReference>
<dbReference type="Pfam" id="PF00072">
    <property type="entry name" value="Response_reg"/>
    <property type="match status" value="1"/>
</dbReference>
<dbReference type="InterPro" id="IPR001789">
    <property type="entry name" value="Sig_transdc_resp-reg_receiver"/>
</dbReference>
<sequence length="224" mass="25762">MQKIFIVEDDEQIVTLLDKALSSWNFEIESVGDFQQVAKEVLASNPDLVLMDITLPFYNGFHWTNEIRKLSTVPIVFISSAGDNMNMVLAMNMGADDFVTKPFDIAVLTAKIQALLRRTYVFKKETSTYEFLDFQLDIEDTVLKKGSEQVELSRNEVKILSLLFQNVGQLVTKEEIMEKLWEDEHFIDKNTLSVTMTRLRKKLLELDFAKYIQTIKGKGFSLGE</sequence>
<protein>
    <submittedName>
        <fullName evidence="10">DNA-binding response regulator, OmpR family, contains REC and winged-helix (WHTH) domain</fullName>
    </submittedName>
</protein>
<dbReference type="RefSeq" id="WP_078806023.1">
    <property type="nucleotide sequence ID" value="NZ_FUXI01000001.1"/>
</dbReference>
<gene>
    <name evidence="10" type="ORF">SAMN02745116_00048</name>
</gene>
<evidence type="ECO:0000313" key="11">
    <source>
        <dbReference type="Proteomes" id="UP000190328"/>
    </source>
</evidence>
<dbReference type="Gene3D" id="3.40.50.2300">
    <property type="match status" value="1"/>
</dbReference>
<dbReference type="Gene3D" id="6.10.250.690">
    <property type="match status" value="1"/>
</dbReference>
<dbReference type="Proteomes" id="UP000190328">
    <property type="component" value="Unassembled WGS sequence"/>
</dbReference>
<dbReference type="GO" id="GO:0000976">
    <property type="term" value="F:transcription cis-regulatory region binding"/>
    <property type="evidence" value="ECO:0007669"/>
    <property type="project" value="TreeGrafter"/>
</dbReference>
<dbReference type="GO" id="GO:0006355">
    <property type="term" value="P:regulation of DNA-templated transcription"/>
    <property type="evidence" value="ECO:0007669"/>
    <property type="project" value="InterPro"/>
</dbReference>
<organism evidence="10 11">
    <name type="scientific">Pilibacter termitis</name>
    <dbReference type="NCBI Taxonomy" id="263852"/>
    <lineage>
        <taxon>Bacteria</taxon>
        <taxon>Bacillati</taxon>
        <taxon>Bacillota</taxon>
        <taxon>Bacilli</taxon>
        <taxon>Lactobacillales</taxon>
        <taxon>Enterococcaceae</taxon>
        <taxon>Pilibacter</taxon>
    </lineage>
</organism>
<feature type="modified residue" description="4-aspartylphosphate" evidence="6">
    <location>
        <position position="52"/>
    </location>
</feature>
<dbReference type="PROSITE" id="PS50110">
    <property type="entry name" value="RESPONSE_REGULATORY"/>
    <property type="match status" value="1"/>
</dbReference>
<dbReference type="PROSITE" id="PS51755">
    <property type="entry name" value="OMPR_PHOB"/>
    <property type="match status" value="1"/>
</dbReference>
<feature type="domain" description="Response regulatory" evidence="8">
    <location>
        <begin position="3"/>
        <end position="116"/>
    </location>
</feature>
<evidence type="ECO:0000256" key="4">
    <source>
        <dbReference type="ARBA" id="ARBA00023125"/>
    </source>
</evidence>
<evidence type="ECO:0000256" key="6">
    <source>
        <dbReference type="PROSITE-ProRule" id="PRU00169"/>
    </source>
</evidence>
<accession>A0A1T4K2J8</accession>
<feature type="DNA-binding region" description="OmpR/PhoB-type" evidence="7">
    <location>
        <begin position="126"/>
        <end position="224"/>
    </location>
</feature>
<keyword evidence="11" id="KW-1185">Reference proteome</keyword>
<keyword evidence="2" id="KW-0902">Two-component regulatory system</keyword>
<name>A0A1T4K2J8_9ENTE</name>
<dbReference type="InterPro" id="IPR011006">
    <property type="entry name" value="CheY-like_superfamily"/>
</dbReference>
<proteinExistence type="predicted"/>
<evidence type="ECO:0000259" key="9">
    <source>
        <dbReference type="PROSITE" id="PS51755"/>
    </source>
</evidence>
<dbReference type="SUPFAM" id="SSF46894">
    <property type="entry name" value="C-terminal effector domain of the bipartite response regulators"/>
    <property type="match status" value="1"/>
</dbReference>
<evidence type="ECO:0000256" key="2">
    <source>
        <dbReference type="ARBA" id="ARBA00023012"/>
    </source>
</evidence>
<evidence type="ECO:0000256" key="1">
    <source>
        <dbReference type="ARBA" id="ARBA00022553"/>
    </source>
</evidence>
<dbReference type="Gene3D" id="1.10.10.10">
    <property type="entry name" value="Winged helix-like DNA-binding domain superfamily/Winged helix DNA-binding domain"/>
    <property type="match status" value="1"/>
</dbReference>
<dbReference type="InterPro" id="IPR001867">
    <property type="entry name" value="OmpR/PhoB-type_DNA-bd"/>
</dbReference>
<dbReference type="EMBL" id="FUXI01000001">
    <property type="protein sequence ID" value="SJZ36628.1"/>
    <property type="molecule type" value="Genomic_DNA"/>
</dbReference>
<evidence type="ECO:0000256" key="7">
    <source>
        <dbReference type="PROSITE-ProRule" id="PRU01091"/>
    </source>
</evidence>
<keyword evidence="3" id="KW-0805">Transcription regulation</keyword>
<dbReference type="GO" id="GO:0032993">
    <property type="term" value="C:protein-DNA complex"/>
    <property type="evidence" value="ECO:0007669"/>
    <property type="project" value="TreeGrafter"/>
</dbReference>
<evidence type="ECO:0000259" key="8">
    <source>
        <dbReference type="PROSITE" id="PS50110"/>
    </source>
</evidence>
<keyword evidence="5" id="KW-0804">Transcription</keyword>
<evidence type="ECO:0000256" key="3">
    <source>
        <dbReference type="ARBA" id="ARBA00023015"/>
    </source>
</evidence>